<keyword evidence="8" id="KW-0597">Phosphoprotein</keyword>
<dbReference type="InterPro" id="IPR036020">
    <property type="entry name" value="WW_dom_sf"/>
</dbReference>
<feature type="region of interest" description="Disordered" evidence="19">
    <location>
        <begin position="732"/>
        <end position="759"/>
    </location>
</feature>
<dbReference type="SMART" id="SM00456">
    <property type="entry name" value="WW"/>
    <property type="match status" value="3"/>
</dbReference>
<feature type="region of interest" description="Disordered" evidence="19">
    <location>
        <begin position="208"/>
        <end position="232"/>
    </location>
</feature>
<reference evidence="23 24" key="1">
    <citation type="submission" date="2017-12" db="EMBL/GenBank/DDBJ databases">
        <title>High-resolution comparative analysis of great ape genomes.</title>
        <authorList>
            <person name="Pollen A."/>
            <person name="Hastie A."/>
            <person name="Hormozdiari F."/>
            <person name="Dougherty M."/>
            <person name="Liu R."/>
            <person name="Chaisson M."/>
            <person name="Hoppe E."/>
            <person name="Hill C."/>
            <person name="Pang A."/>
            <person name="Hillier L."/>
            <person name="Baker C."/>
            <person name="Armstrong J."/>
            <person name="Shendure J."/>
            <person name="Paten B."/>
            <person name="Wilson R."/>
            <person name="Chao H."/>
            <person name="Schneider V."/>
            <person name="Ventura M."/>
            <person name="Kronenberg Z."/>
            <person name="Murali S."/>
            <person name="Gordon D."/>
            <person name="Cantsilieris S."/>
            <person name="Munson K."/>
            <person name="Nelson B."/>
            <person name="Raja A."/>
            <person name="Underwood J."/>
            <person name="Diekhans M."/>
            <person name="Fiddes I."/>
            <person name="Haussler D."/>
            <person name="Eichler E."/>
        </authorList>
    </citation>
    <scope>NUCLEOTIDE SEQUENCE [LARGE SCALE GENOMIC DNA]</scope>
    <source>
        <strain evidence="23">Yerkes chimp pedigree #C0471</strain>
    </source>
</reference>
<comment type="subcellular location">
    <subcellularLocation>
        <location evidence="2">Cytoplasm</location>
    </subcellularLocation>
    <subcellularLocation>
        <location evidence="4">Endosome</location>
        <location evidence="4">Multivesicular body</location>
    </subcellularLocation>
    <subcellularLocation>
        <location evidence="3">Golgi apparatus</location>
    </subcellularLocation>
</comment>
<dbReference type="FunFam" id="2.60.40.150:FF:000146">
    <property type="entry name" value="E3 ubiquitin-protein ligase NEDD4 isoform X1"/>
    <property type="match status" value="1"/>
</dbReference>
<dbReference type="InterPro" id="IPR000569">
    <property type="entry name" value="HECT_dom"/>
</dbReference>
<evidence type="ECO:0000256" key="14">
    <source>
        <dbReference type="ARBA" id="ARBA00022843"/>
    </source>
</evidence>
<evidence type="ECO:0000256" key="20">
    <source>
        <dbReference type="SAM" id="Phobius"/>
    </source>
</evidence>
<feature type="domain" description="WW" evidence="21">
    <location>
        <begin position="640"/>
        <end position="673"/>
    </location>
</feature>
<feature type="region of interest" description="Disordered" evidence="19">
    <location>
        <begin position="814"/>
        <end position="838"/>
    </location>
</feature>
<dbReference type="FunFam" id="2.20.70.10:FF:000017">
    <property type="entry name" value="E3 ubiquitin-protein ligase"/>
    <property type="match status" value="1"/>
</dbReference>
<keyword evidence="9" id="KW-0808">Transferase</keyword>
<dbReference type="GO" id="GO:0016567">
    <property type="term" value="P:protein ubiquitination"/>
    <property type="evidence" value="ECO:0007669"/>
    <property type="project" value="UniProtKB-UniPathway"/>
</dbReference>
<sequence length="1318" mass="148120">MATGLGEPVYGLSEDEGESRILRVKVVSGIDLAKKDIFGASLFLFCCADILLDFMSILIVPLFSLLNEKYNPIKSKIFSYSDPYVKLSLYVADENRELALVQTKTIKKVNPSNHRLLFEVFDENRLLMLTKATGDSISPYAHALMLGIQNVSGLLLPLALALLAPLVTMAHRLRFHFGSGRSNTAPESDILDQEREDDFFMAFHTLPRRSSPHPFAQNGGEDGGGGLQGGVGALKRSSSMFIPQLLTSIDARPTCSSSVQISLQRKAADGATDGCGPPEGADDGPPCATPDPRDQASATATTRASPQSGSREPSPRDTPGSSPPRAARDPGLQVNGTCGRRVRCSGPVDCAEEAAPGLRIQHRASSADVRQVRLLPLGPDGQGGPAAAEPRRWSLQHVPDASGSSGKRCFVFQLQQPQQGASGPGSDLNFGFTGTKGDRLVRYPRIRLERSTSYPTQPRSERGSPTEDRGAPEAPPRAGRMAPEIRRTNSAERTPQGQGCTFKIRQDQNAGQQHFRILVTRGPEEAPQNPEEKSAKSPVSTGADTTTRDDFLGQVDVPLSHLPTEDPTMERPYTFKDFLLRPRSHKSRVKGFLRLKMAYMPKNGGQDEENSDQRDDMEHGWEVVDSNDSASQHQEELPPPPLPPGWEEKVDNLGRTYYVNHNNRTTQWHRPSLMDVSSESDNNIRQINQEAAHRRFRSRRHISEDLEPEPSEGGDVPEPWETISEEVNIAGDSLGLALPPPPASPGSRTSPQELSEELSRRLQITPDSNGEQFSSLIQREPSSRLRSCSVTDAVAEQGHLPPGAKDSPVRRAVKDTLSNPQSPQPSPYNSPKPQHKVTQSFLPPGWEMRIAPNGRPFFIDHNTKTTTWEDPRLKFPVHMRSKTSLNPNDLGPLPPGWEERIHLDGRTFYIDHNSKITQWEDPRLQNPAITGPAVPYSREFKQKYDYFRKKLKKPADIPNRFEMKLHRNNIFEESYRRIMSVKRPDVLKARLWIEFESEKGLDYGGVAREWFFLLSKEMFNPYYGLFEYSATDNYTLQINPNSGLCNEDHLSYFTFIGRVAGLAVFHGKLLDGFFIRPFYKMMLGKQITLNDMESVDSEYYNSLKWILENDPTELDLMFCIDEENFGQTYQVDLKPNGSEIMVTNENKREYIDLVIQWRFVNRVQKQMNAFLEGFTELLPIDLIKIFDENELELLMCGLGDVDVNDWRQHSIYKNGYCPNHPVIQWFWKAVLLMDAEKRIRLLQFVTGTSRVPMNGFAELYGSNGPQLFTIEQWGSPEKLPRAHTCFNRLDLPPYETFEDLREKLLMAVENAQGFEGVD</sequence>
<dbReference type="CDD" id="cd00078">
    <property type="entry name" value="HECTc"/>
    <property type="match status" value="1"/>
</dbReference>
<dbReference type="FunFam" id="3.90.1750.10:FF:000026">
    <property type="entry name" value="E3 ubiquitin-protein ligase HACE1"/>
    <property type="match status" value="1"/>
</dbReference>
<dbReference type="Gene3D" id="3.30.2160.10">
    <property type="entry name" value="Hect, E3 ligase catalytic domain"/>
    <property type="match status" value="1"/>
</dbReference>
<dbReference type="Proteomes" id="UP000236370">
    <property type="component" value="Unassembled WGS sequence"/>
</dbReference>
<feature type="domain" description="WW" evidence="21">
    <location>
        <begin position="840"/>
        <end position="873"/>
    </location>
</feature>
<dbReference type="Gene3D" id="2.20.70.10">
    <property type="match status" value="2"/>
</dbReference>
<keyword evidence="10" id="KW-0677">Repeat</keyword>
<dbReference type="FunFam" id="2.20.70.10:FF:000006">
    <property type="entry name" value="E3 ubiquitin-protein ligase NEDD4-like protein"/>
    <property type="match status" value="1"/>
</dbReference>
<keyword evidence="15" id="KW-0333">Golgi apparatus</keyword>
<keyword evidence="14" id="KW-0832">Ubl conjugation</keyword>
<evidence type="ECO:0000256" key="12">
    <source>
        <dbReference type="ARBA" id="ARBA00022782"/>
    </source>
</evidence>
<dbReference type="PANTHER" id="PTHR11254:SF441">
    <property type="entry name" value="HECT-TYPE E3 UBIQUITIN TRANSFERASE"/>
    <property type="match status" value="1"/>
</dbReference>
<dbReference type="EMBL" id="NBAG03000231">
    <property type="protein sequence ID" value="PNI69861.1"/>
    <property type="molecule type" value="Genomic_DNA"/>
</dbReference>
<organism evidence="23 24">
    <name type="scientific">Pan troglodytes</name>
    <name type="common">Chimpanzee</name>
    <dbReference type="NCBI Taxonomy" id="9598"/>
    <lineage>
        <taxon>Eukaryota</taxon>
        <taxon>Metazoa</taxon>
        <taxon>Chordata</taxon>
        <taxon>Craniata</taxon>
        <taxon>Vertebrata</taxon>
        <taxon>Euteleostomi</taxon>
        <taxon>Mammalia</taxon>
        <taxon>Eutheria</taxon>
        <taxon>Euarchontoglires</taxon>
        <taxon>Primates</taxon>
        <taxon>Haplorrhini</taxon>
        <taxon>Catarrhini</taxon>
        <taxon>Hominidae</taxon>
        <taxon>Pan</taxon>
    </lineage>
</organism>
<feature type="compositionally biased region" description="Basic and acidic residues" evidence="19">
    <location>
        <begin position="459"/>
        <end position="471"/>
    </location>
</feature>
<evidence type="ECO:0000256" key="16">
    <source>
        <dbReference type="ARBA" id="ARBA00068697"/>
    </source>
</evidence>
<dbReference type="GO" id="GO:0019870">
    <property type="term" value="F:potassium channel inhibitor activity"/>
    <property type="evidence" value="ECO:0007669"/>
    <property type="project" value="UniProtKB-ARBA"/>
</dbReference>
<dbReference type="GO" id="GO:0010766">
    <property type="term" value="P:negative regulation of sodium ion transport"/>
    <property type="evidence" value="ECO:0007669"/>
    <property type="project" value="UniProtKB-ARBA"/>
</dbReference>
<feature type="compositionally biased region" description="Basic and acidic residues" evidence="19">
    <location>
        <begin position="441"/>
        <end position="450"/>
    </location>
</feature>
<feature type="transmembrane region" description="Helical" evidence="20">
    <location>
        <begin position="154"/>
        <end position="173"/>
    </location>
</feature>
<dbReference type="SMART" id="SM00119">
    <property type="entry name" value="HECTc"/>
    <property type="match status" value="1"/>
</dbReference>
<dbReference type="FunFam" id="3.30.2410.10:FF:000001">
    <property type="entry name" value="E3 ubiquitin-protein ligase NEDD4-like"/>
    <property type="match status" value="1"/>
</dbReference>
<dbReference type="SUPFAM" id="SSF49562">
    <property type="entry name" value="C2 domain (Calcium/lipid-binding domain, CaLB)"/>
    <property type="match status" value="2"/>
</dbReference>
<dbReference type="GO" id="GO:0030154">
    <property type="term" value="P:cell differentiation"/>
    <property type="evidence" value="ECO:0007669"/>
    <property type="project" value="UniProtKB-KW"/>
</dbReference>
<evidence type="ECO:0000256" key="7">
    <source>
        <dbReference type="ARBA" id="ARBA00022490"/>
    </source>
</evidence>
<evidence type="ECO:0000256" key="1">
    <source>
        <dbReference type="ARBA" id="ARBA00000885"/>
    </source>
</evidence>
<dbReference type="InterPro" id="IPR000008">
    <property type="entry name" value="C2_dom"/>
</dbReference>
<feature type="compositionally biased region" description="Gly residues" evidence="19">
    <location>
        <begin position="220"/>
        <end position="232"/>
    </location>
</feature>
<keyword evidence="20" id="KW-0472">Membrane</keyword>
<dbReference type="GO" id="GO:0006811">
    <property type="term" value="P:monoatomic ion transport"/>
    <property type="evidence" value="ECO:0007669"/>
    <property type="project" value="UniProtKB-ARBA"/>
</dbReference>
<evidence type="ECO:0000256" key="5">
    <source>
        <dbReference type="ARBA" id="ARBA00004906"/>
    </source>
</evidence>
<evidence type="ECO:0000256" key="17">
    <source>
        <dbReference type="ARBA" id="ARBA00082247"/>
    </source>
</evidence>
<feature type="active site" description="Glycyl thioester intermediate" evidence="18">
    <location>
        <position position="1285"/>
    </location>
</feature>
<keyword evidence="11" id="KW-0967">Endosome</keyword>
<dbReference type="FunFam" id="3.90.1750.10:FF:000001">
    <property type="entry name" value="E3 ubiquitin-protein ligase NEDD4-like"/>
    <property type="match status" value="1"/>
</dbReference>
<dbReference type="PROSITE" id="PS50237">
    <property type="entry name" value="HECT"/>
    <property type="match status" value="1"/>
</dbReference>
<dbReference type="Pfam" id="PF00632">
    <property type="entry name" value="HECT"/>
    <property type="match status" value="1"/>
</dbReference>
<evidence type="ECO:0000256" key="8">
    <source>
        <dbReference type="ARBA" id="ARBA00022553"/>
    </source>
</evidence>
<dbReference type="PANTHER" id="PTHR11254">
    <property type="entry name" value="HECT DOMAIN UBIQUITIN-PROTEIN LIGASE"/>
    <property type="match status" value="1"/>
</dbReference>
<evidence type="ECO:0000256" key="2">
    <source>
        <dbReference type="ARBA" id="ARBA00004496"/>
    </source>
</evidence>
<dbReference type="EC" id="2.3.2.26" evidence="6"/>
<evidence type="ECO:0000259" key="21">
    <source>
        <dbReference type="PROSITE" id="PS50020"/>
    </source>
</evidence>
<feature type="region of interest" description="Disordered" evidence="19">
    <location>
        <begin position="417"/>
        <end position="436"/>
    </location>
</feature>
<dbReference type="FunFam" id="3.30.2160.10:FF:000001">
    <property type="entry name" value="E3 ubiquitin-protein ligase NEDD4-like"/>
    <property type="match status" value="1"/>
</dbReference>
<feature type="region of interest" description="Disordered" evidence="19">
    <location>
        <begin position="691"/>
        <end position="719"/>
    </location>
</feature>
<dbReference type="SUPFAM" id="SSF56204">
    <property type="entry name" value="Hect, E3 ligase catalytic domain"/>
    <property type="match status" value="1"/>
</dbReference>
<proteinExistence type="predicted"/>
<keyword evidence="20" id="KW-0812">Transmembrane</keyword>
<dbReference type="InterPro" id="IPR050409">
    <property type="entry name" value="E3_ubiq-protein_ligase"/>
</dbReference>
<feature type="domain" description="HECT" evidence="22">
    <location>
        <begin position="983"/>
        <end position="1317"/>
    </location>
</feature>
<comment type="catalytic activity">
    <reaction evidence="1">
        <text>S-ubiquitinyl-[E2 ubiquitin-conjugating enzyme]-L-cysteine + [acceptor protein]-L-lysine = [E2 ubiquitin-conjugating enzyme]-L-cysteine + N(6)-ubiquitinyl-[acceptor protein]-L-lysine.</text>
        <dbReference type="EC" id="2.3.2.26"/>
    </reaction>
</comment>
<dbReference type="InterPro" id="IPR001202">
    <property type="entry name" value="WW_dom"/>
</dbReference>
<evidence type="ECO:0000313" key="24">
    <source>
        <dbReference type="Proteomes" id="UP000236370"/>
    </source>
</evidence>
<evidence type="ECO:0000256" key="13">
    <source>
        <dbReference type="ARBA" id="ARBA00022786"/>
    </source>
</evidence>
<comment type="pathway">
    <text evidence="5">Protein modification; protein ubiquitination.</text>
</comment>
<dbReference type="Gene3D" id="2.60.40.150">
    <property type="entry name" value="C2 domain"/>
    <property type="match status" value="2"/>
</dbReference>
<accession>A0A2J8NDL9</accession>
<keyword evidence="13 18" id="KW-0833">Ubl conjugation pathway</keyword>
<dbReference type="Pfam" id="PF00168">
    <property type="entry name" value="C2"/>
    <property type="match status" value="1"/>
</dbReference>
<dbReference type="PROSITE" id="PS01159">
    <property type="entry name" value="WW_DOMAIN_1"/>
    <property type="match status" value="3"/>
</dbReference>
<dbReference type="CDD" id="cd00201">
    <property type="entry name" value="WW"/>
    <property type="match status" value="3"/>
</dbReference>
<evidence type="ECO:0000256" key="6">
    <source>
        <dbReference type="ARBA" id="ARBA00012485"/>
    </source>
</evidence>
<dbReference type="GO" id="GO:0006511">
    <property type="term" value="P:ubiquitin-dependent protein catabolic process"/>
    <property type="evidence" value="ECO:0007669"/>
    <property type="project" value="UniProtKB-ARBA"/>
</dbReference>
<evidence type="ECO:0000256" key="15">
    <source>
        <dbReference type="ARBA" id="ARBA00023034"/>
    </source>
</evidence>
<dbReference type="Gene3D" id="3.90.1750.10">
    <property type="entry name" value="Hect, E3 ligase catalytic domains"/>
    <property type="match status" value="1"/>
</dbReference>
<keyword evidence="7" id="KW-0963">Cytoplasm</keyword>
<evidence type="ECO:0000259" key="22">
    <source>
        <dbReference type="PROSITE" id="PS50237"/>
    </source>
</evidence>
<dbReference type="SUPFAM" id="SSF51045">
    <property type="entry name" value="WW domain"/>
    <property type="match status" value="3"/>
</dbReference>
<dbReference type="InterPro" id="IPR035892">
    <property type="entry name" value="C2_domain_sf"/>
</dbReference>
<protein>
    <recommendedName>
        <fullName evidence="16">E3 ubiquitin-protein ligase NEDD4-like</fullName>
        <ecNumber evidence="6">2.3.2.26</ecNumber>
    </recommendedName>
    <alternativeName>
        <fullName evidence="17">HECT-type E3 ubiquitin transferase NED4L</fullName>
    </alternativeName>
</protein>
<dbReference type="PROSITE" id="PS50020">
    <property type="entry name" value="WW_DOMAIN_2"/>
    <property type="match status" value="3"/>
</dbReference>
<evidence type="ECO:0000256" key="9">
    <source>
        <dbReference type="ARBA" id="ARBA00022679"/>
    </source>
</evidence>
<feature type="region of interest" description="Disordered" evidence="19">
    <location>
        <begin position="625"/>
        <end position="649"/>
    </location>
</feature>
<dbReference type="InterPro" id="IPR035983">
    <property type="entry name" value="Hect_E3_ubiquitin_ligase"/>
</dbReference>
<dbReference type="GO" id="GO:0005794">
    <property type="term" value="C:Golgi apparatus"/>
    <property type="evidence" value="ECO:0007669"/>
    <property type="project" value="UniProtKB-SubCell"/>
</dbReference>
<keyword evidence="12" id="KW-0221">Differentiation</keyword>
<name>A0A2J8NDL9_PANTR</name>
<evidence type="ECO:0000256" key="19">
    <source>
        <dbReference type="SAM" id="MobiDB-lite"/>
    </source>
</evidence>
<feature type="region of interest" description="Disordered" evidence="19">
    <location>
        <begin position="269"/>
        <end position="338"/>
    </location>
</feature>
<evidence type="ECO:0000256" key="4">
    <source>
        <dbReference type="ARBA" id="ARBA00004559"/>
    </source>
</evidence>
<dbReference type="GO" id="GO:1903765">
    <property type="term" value="P:negative regulation of potassium ion export across plasma membrane"/>
    <property type="evidence" value="ECO:0007669"/>
    <property type="project" value="UniProtKB-ARBA"/>
</dbReference>
<evidence type="ECO:0000256" key="18">
    <source>
        <dbReference type="PROSITE-ProRule" id="PRU00104"/>
    </source>
</evidence>
<dbReference type="GO" id="GO:0005771">
    <property type="term" value="C:multivesicular body"/>
    <property type="evidence" value="ECO:0007669"/>
    <property type="project" value="UniProtKB-SubCell"/>
</dbReference>
<dbReference type="Gene3D" id="3.30.2410.10">
    <property type="entry name" value="Hect, E3 ligase catalytic domain"/>
    <property type="match status" value="1"/>
</dbReference>
<evidence type="ECO:0000256" key="10">
    <source>
        <dbReference type="ARBA" id="ARBA00022737"/>
    </source>
</evidence>
<feature type="domain" description="WW" evidence="21">
    <location>
        <begin position="891"/>
        <end position="924"/>
    </location>
</feature>
<dbReference type="GO" id="GO:0061630">
    <property type="term" value="F:ubiquitin protein ligase activity"/>
    <property type="evidence" value="ECO:0007669"/>
    <property type="project" value="UniProtKB-EC"/>
</dbReference>
<keyword evidence="20" id="KW-1133">Transmembrane helix</keyword>
<feature type="compositionally biased region" description="Polar residues" evidence="19">
    <location>
        <begin position="296"/>
        <end position="311"/>
    </location>
</feature>
<evidence type="ECO:0000256" key="3">
    <source>
        <dbReference type="ARBA" id="ARBA00004555"/>
    </source>
</evidence>
<dbReference type="GO" id="GO:0019871">
    <property type="term" value="F:sodium channel inhibitor activity"/>
    <property type="evidence" value="ECO:0007669"/>
    <property type="project" value="UniProtKB-ARBA"/>
</dbReference>
<dbReference type="UniPathway" id="UPA00143"/>
<dbReference type="Pfam" id="PF00397">
    <property type="entry name" value="WW"/>
    <property type="match status" value="3"/>
</dbReference>
<dbReference type="FunFam" id="2.20.70.10:FF:000008">
    <property type="entry name" value="E3 ubiquitin-protein ligase NEDD4-like protein"/>
    <property type="match status" value="1"/>
</dbReference>
<feature type="region of interest" description="Disordered" evidence="19">
    <location>
        <begin position="441"/>
        <end position="549"/>
    </location>
</feature>
<comment type="caution">
    <text evidence="23">The sequence shown here is derived from an EMBL/GenBank/DDBJ whole genome shotgun (WGS) entry which is preliminary data.</text>
</comment>
<gene>
    <name evidence="23" type="ORF">CK820_G0011383</name>
</gene>
<evidence type="ECO:0000313" key="23">
    <source>
        <dbReference type="EMBL" id="PNI69861.1"/>
    </source>
</evidence>
<feature type="transmembrane region" description="Helical" evidence="20">
    <location>
        <begin position="42"/>
        <end position="66"/>
    </location>
</feature>
<evidence type="ECO:0000256" key="11">
    <source>
        <dbReference type="ARBA" id="ARBA00022753"/>
    </source>
</evidence>